<evidence type="ECO:0000256" key="1">
    <source>
        <dbReference type="ARBA" id="ARBA00008031"/>
    </source>
</evidence>
<dbReference type="Proteomes" id="UP000248795">
    <property type="component" value="Unassembled WGS sequence"/>
</dbReference>
<dbReference type="CDD" id="cd03319">
    <property type="entry name" value="L-Ala-DL-Glu_epimerase"/>
    <property type="match status" value="1"/>
</dbReference>
<evidence type="ECO:0000256" key="5">
    <source>
        <dbReference type="PIRSR" id="PIRSR634603-1"/>
    </source>
</evidence>
<comment type="similarity">
    <text evidence="1 7">Belongs to the mandelate racemase/muconate lactonizing enzyme family.</text>
</comment>
<evidence type="ECO:0000256" key="7">
    <source>
        <dbReference type="RuleBase" id="RU366006"/>
    </source>
</evidence>
<name>A0A2W2AY36_9HYPH</name>
<dbReference type="GO" id="GO:0016855">
    <property type="term" value="F:racemase and epimerase activity, acting on amino acids and derivatives"/>
    <property type="evidence" value="ECO:0007669"/>
    <property type="project" value="UniProtKB-UniRule"/>
</dbReference>
<dbReference type="EC" id="5.1.1.-" evidence="7"/>
<dbReference type="SFLD" id="SFLDG00180">
    <property type="entry name" value="muconate_cycloisomerase"/>
    <property type="match status" value="1"/>
</dbReference>
<dbReference type="Pfam" id="PF02746">
    <property type="entry name" value="MR_MLE_N"/>
    <property type="match status" value="1"/>
</dbReference>
<keyword evidence="2 6" id="KW-0479">Metal-binding</keyword>
<dbReference type="InterPro" id="IPR036849">
    <property type="entry name" value="Enolase-like_C_sf"/>
</dbReference>
<gene>
    <name evidence="9" type="ORF">DK847_02390</name>
</gene>
<dbReference type="PANTHER" id="PTHR48080">
    <property type="entry name" value="D-GALACTONATE DEHYDRATASE-RELATED"/>
    <property type="match status" value="1"/>
</dbReference>
<dbReference type="SUPFAM" id="SSF51604">
    <property type="entry name" value="Enolase C-terminal domain-like"/>
    <property type="match status" value="1"/>
</dbReference>
<dbReference type="SMART" id="SM00922">
    <property type="entry name" value="MR_MLE"/>
    <property type="match status" value="1"/>
</dbReference>
<keyword evidence="4 7" id="KW-0413">Isomerase</keyword>
<evidence type="ECO:0000256" key="6">
    <source>
        <dbReference type="PIRSR" id="PIRSR634603-3"/>
    </source>
</evidence>
<proteinExistence type="inferred from homology"/>
<feature type="active site" description="Proton acceptor; specific for (S)-substrate epimerization" evidence="5">
    <location>
        <position position="244"/>
    </location>
</feature>
<sequence length="325" mass="34322">MRLLIAEERWPIAGSFTISRGSKTEAHVVTVTLEDAGHTGRGECVPYPRYAETVPQVVAALEAARGAIEAGITRDEIASVLEPHAARNALDCALWDLEAKKAGKPVWQLAGLAQPKPAITAYTLSLDTPEAMAAAAAQAADRPLLKLKLGRDGDAERLKLVRKNAPNSRLIIDANEGWTAENLAAMLAACADVGVELVEQPLPAGNDDALLGLSRAVTVCADESAHGLDSLDQLIGKYDAINVKLDKTGGLTPAIALARAARERDLGIMVGCMLATSLAMAPAFLLSPLAEVIDLDGPLLLKQDRQPAVRFDGSLMQPPPPTLWG</sequence>
<evidence type="ECO:0000256" key="3">
    <source>
        <dbReference type="ARBA" id="ARBA00022842"/>
    </source>
</evidence>
<dbReference type="NCBIfam" id="NF042940">
    <property type="entry name" value="racemase_DgcA"/>
    <property type="match status" value="1"/>
</dbReference>
<dbReference type="InterPro" id="IPR034593">
    <property type="entry name" value="DgoD-like"/>
</dbReference>
<feature type="domain" description="Mandelate racemase/muconate lactonizing enzyme C-terminal" evidence="8">
    <location>
        <begin position="129"/>
        <end position="220"/>
    </location>
</feature>
<dbReference type="RefSeq" id="WP_111196000.1">
    <property type="nucleotide sequence ID" value="NZ_QKVK01000001.1"/>
</dbReference>
<comment type="cofactor">
    <cofactor evidence="6 7">
        <name>Mg(2+)</name>
        <dbReference type="ChEBI" id="CHEBI:18420"/>
    </cofactor>
    <text evidence="6 7">Binds 1 Mg(2+) ion per subunit.</text>
</comment>
<keyword evidence="10" id="KW-1185">Reference proteome</keyword>
<dbReference type="PANTHER" id="PTHR48080:SF3">
    <property type="entry name" value="ENOLASE SUPERFAMILY MEMBER DDB_G0284701"/>
    <property type="match status" value="1"/>
</dbReference>
<dbReference type="InterPro" id="IPR029017">
    <property type="entry name" value="Enolase-like_N"/>
</dbReference>
<dbReference type="SFLD" id="SFLDF00010">
    <property type="entry name" value="dipeptide_epimerase"/>
    <property type="match status" value="1"/>
</dbReference>
<dbReference type="Pfam" id="PF13378">
    <property type="entry name" value="MR_MLE_C"/>
    <property type="match status" value="1"/>
</dbReference>
<dbReference type="Gene3D" id="3.30.390.10">
    <property type="entry name" value="Enolase-like, N-terminal domain"/>
    <property type="match status" value="1"/>
</dbReference>
<dbReference type="AlphaFoldDB" id="A0A2W2AY36"/>
<accession>A0A2W2AY36</accession>
<evidence type="ECO:0000256" key="2">
    <source>
        <dbReference type="ARBA" id="ARBA00022723"/>
    </source>
</evidence>
<feature type="binding site" evidence="6">
    <location>
        <position position="173"/>
    </location>
    <ligand>
        <name>Mg(2+)</name>
        <dbReference type="ChEBI" id="CHEBI:18420"/>
    </ligand>
</feature>
<dbReference type="InterPro" id="IPR029065">
    <property type="entry name" value="Enolase_C-like"/>
</dbReference>
<dbReference type="SFLD" id="SFLDS00001">
    <property type="entry name" value="Enolase"/>
    <property type="match status" value="1"/>
</dbReference>
<feature type="binding site" evidence="6">
    <location>
        <position position="222"/>
    </location>
    <ligand>
        <name>Mg(2+)</name>
        <dbReference type="ChEBI" id="CHEBI:18420"/>
    </ligand>
</feature>
<dbReference type="Gene3D" id="3.20.20.120">
    <property type="entry name" value="Enolase-like C-terminal domain"/>
    <property type="match status" value="1"/>
</dbReference>
<dbReference type="GO" id="GO:0046872">
    <property type="term" value="F:metal ion binding"/>
    <property type="evidence" value="ECO:0007669"/>
    <property type="project" value="UniProtKB-KW"/>
</dbReference>
<organism evidence="9 10">
    <name type="scientific">Aestuariivirga litoralis</name>
    <dbReference type="NCBI Taxonomy" id="2650924"/>
    <lineage>
        <taxon>Bacteria</taxon>
        <taxon>Pseudomonadati</taxon>
        <taxon>Pseudomonadota</taxon>
        <taxon>Alphaproteobacteria</taxon>
        <taxon>Hyphomicrobiales</taxon>
        <taxon>Aestuariivirgaceae</taxon>
        <taxon>Aestuariivirga</taxon>
    </lineage>
</organism>
<protein>
    <recommendedName>
        <fullName evidence="7">Dipeptide epimerase</fullName>
        <ecNumber evidence="7">5.1.1.-</ecNumber>
    </recommendedName>
</protein>
<evidence type="ECO:0000259" key="8">
    <source>
        <dbReference type="SMART" id="SM00922"/>
    </source>
</evidence>
<keyword evidence="3 6" id="KW-0460">Magnesium</keyword>
<comment type="caution">
    <text evidence="9">The sequence shown here is derived from an EMBL/GenBank/DDBJ whole genome shotgun (WGS) entry which is preliminary data.</text>
</comment>
<feature type="binding site" evidence="6">
    <location>
        <position position="199"/>
    </location>
    <ligand>
        <name>Mg(2+)</name>
        <dbReference type="ChEBI" id="CHEBI:18420"/>
    </ligand>
</feature>
<dbReference type="EMBL" id="QKVK01000001">
    <property type="protein sequence ID" value="PZF78672.1"/>
    <property type="molecule type" value="Genomic_DNA"/>
</dbReference>
<dbReference type="InterPro" id="IPR013342">
    <property type="entry name" value="Mandelate_racemase_C"/>
</dbReference>
<evidence type="ECO:0000313" key="10">
    <source>
        <dbReference type="Proteomes" id="UP000248795"/>
    </source>
</evidence>
<evidence type="ECO:0000313" key="9">
    <source>
        <dbReference type="EMBL" id="PZF78672.1"/>
    </source>
</evidence>
<dbReference type="InterPro" id="IPR034603">
    <property type="entry name" value="Dipeptide_epimerase"/>
</dbReference>
<dbReference type="SUPFAM" id="SSF54826">
    <property type="entry name" value="Enolase N-terminal domain-like"/>
    <property type="match status" value="1"/>
</dbReference>
<dbReference type="InterPro" id="IPR013341">
    <property type="entry name" value="Mandelate_racemase_N_dom"/>
</dbReference>
<reference evidence="10" key="1">
    <citation type="submission" date="2018-06" db="EMBL/GenBank/DDBJ databases">
        <title>Aestuariibacter litoralis strain KCTC 52945T.</title>
        <authorList>
            <person name="Li X."/>
            <person name="Salam N."/>
            <person name="Li J.-L."/>
            <person name="Chen Y.-M."/>
            <person name="Yang Z.-W."/>
            <person name="Zhang L.-Y."/>
            <person name="Han M.-X."/>
            <person name="Xiao M."/>
            <person name="Li W.-J."/>
        </authorList>
    </citation>
    <scope>NUCLEOTIDE SEQUENCE [LARGE SCALE GENOMIC DNA]</scope>
    <source>
        <strain evidence="10">KCTC 52945</strain>
    </source>
</reference>
<feature type="active site" description="Proton acceptor; specific for (R)-substrate epimerization" evidence="5">
    <location>
        <position position="148"/>
    </location>
</feature>
<evidence type="ECO:0000256" key="4">
    <source>
        <dbReference type="ARBA" id="ARBA00023235"/>
    </source>
</evidence>